<keyword evidence="3" id="KW-1185">Reference proteome</keyword>
<keyword evidence="1" id="KW-0812">Transmembrane</keyword>
<proteinExistence type="predicted"/>
<name>A0AAN9QS68_CANGL</name>
<dbReference type="EMBL" id="JAYMYQ010000003">
    <property type="protein sequence ID" value="KAK7345844.1"/>
    <property type="molecule type" value="Genomic_DNA"/>
</dbReference>
<dbReference type="AlphaFoldDB" id="A0AAN9QS68"/>
<keyword evidence="1" id="KW-0472">Membrane</keyword>
<evidence type="ECO:0000256" key="1">
    <source>
        <dbReference type="SAM" id="Phobius"/>
    </source>
</evidence>
<dbReference type="Proteomes" id="UP001367508">
    <property type="component" value="Unassembled WGS sequence"/>
</dbReference>
<sequence>MKKTRNCLIFRYSSISFYLLLHWQTKYSTDTFQGSFSPKATQKCCYGVEQSLVTNAGSSTDHNVTDMFVNNRVALFVLLLTINNRVRSTYSLEYASLLSIILVVTYSMCIVSVHVLLPTYYVFCNQNLQFYTVYDIPNSYLPSYQPQRT</sequence>
<feature type="transmembrane region" description="Helical" evidence="1">
    <location>
        <begin position="94"/>
        <end position="117"/>
    </location>
</feature>
<organism evidence="2 3">
    <name type="scientific">Canavalia gladiata</name>
    <name type="common">Sword bean</name>
    <name type="synonym">Dolichos gladiatus</name>
    <dbReference type="NCBI Taxonomy" id="3824"/>
    <lineage>
        <taxon>Eukaryota</taxon>
        <taxon>Viridiplantae</taxon>
        <taxon>Streptophyta</taxon>
        <taxon>Embryophyta</taxon>
        <taxon>Tracheophyta</taxon>
        <taxon>Spermatophyta</taxon>
        <taxon>Magnoliopsida</taxon>
        <taxon>eudicotyledons</taxon>
        <taxon>Gunneridae</taxon>
        <taxon>Pentapetalae</taxon>
        <taxon>rosids</taxon>
        <taxon>fabids</taxon>
        <taxon>Fabales</taxon>
        <taxon>Fabaceae</taxon>
        <taxon>Papilionoideae</taxon>
        <taxon>50 kb inversion clade</taxon>
        <taxon>NPAAA clade</taxon>
        <taxon>indigoferoid/millettioid clade</taxon>
        <taxon>Phaseoleae</taxon>
        <taxon>Canavalia</taxon>
    </lineage>
</organism>
<protein>
    <submittedName>
        <fullName evidence="2">Uncharacterized protein</fullName>
    </submittedName>
</protein>
<accession>A0AAN9QS68</accession>
<keyword evidence="1" id="KW-1133">Transmembrane helix</keyword>
<comment type="caution">
    <text evidence="2">The sequence shown here is derived from an EMBL/GenBank/DDBJ whole genome shotgun (WGS) entry which is preliminary data.</text>
</comment>
<gene>
    <name evidence="2" type="ORF">VNO77_16456</name>
</gene>
<evidence type="ECO:0000313" key="3">
    <source>
        <dbReference type="Proteomes" id="UP001367508"/>
    </source>
</evidence>
<evidence type="ECO:0000313" key="2">
    <source>
        <dbReference type="EMBL" id="KAK7345844.1"/>
    </source>
</evidence>
<reference evidence="2 3" key="1">
    <citation type="submission" date="2024-01" db="EMBL/GenBank/DDBJ databases">
        <title>The genomes of 5 underutilized Papilionoideae crops provide insights into root nodulation and disease resistanc.</title>
        <authorList>
            <person name="Jiang F."/>
        </authorList>
    </citation>
    <scope>NUCLEOTIDE SEQUENCE [LARGE SCALE GENOMIC DNA]</scope>
    <source>
        <strain evidence="2">LVBAO_FW01</strain>
        <tissue evidence="2">Leaves</tissue>
    </source>
</reference>